<evidence type="ECO:0000313" key="1">
    <source>
        <dbReference type="EMBL" id="KAF7287941.1"/>
    </source>
</evidence>
<dbReference type="EMBL" id="JAACXV010000001">
    <property type="protein sequence ID" value="KAF7287941.1"/>
    <property type="molecule type" value="Genomic_DNA"/>
</dbReference>
<name>A0A834MM86_RHYFE</name>
<organism evidence="1 2">
    <name type="scientific">Rhynchophorus ferrugineus</name>
    <name type="common">Red palm weevil</name>
    <name type="synonym">Curculio ferrugineus</name>
    <dbReference type="NCBI Taxonomy" id="354439"/>
    <lineage>
        <taxon>Eukaryota</taxon>
        <taxon>Metazoa</taxon>
        <taxon>Ecdysozoa</taxon>
        <taxon>Arthropoda</taxon>
        <taxon>Hexapoda</taxon>
        <taxon>Insecta</taxon>
        <taxon>Pterygota</taxon>
        <taxon>Neoptera</taxon>
        <taxon>Endopterygota</taxon>
        <taxon>Coleoptera</taxon>
        <taxon>Polyphaga</taxon>
        <taxon>Cucujiformia</taxon>
        <taxon>Curculionidae</taxon>
        <taxon>Dryophthorinae</taxon>
        <taxon>Rhynchophorus</taxon>
    </lineage>
</organism>
<reference evidence="1" key="1">
    <citation type="submission" date="2020-08" db="EMBL/GenBank/DDBJ databases">
        <title>Genome sequencing and assembly of the red palm weevil Rhynchophorus ferrugineus.</title>
        <authorList>
            <person name="Dias G.B."/>
            <person name="Bergman C.M."/>
            <person name="Manee M."/>
        </authorList>
    </citation>
    <scope>NUCLEOTIDE SEQUENCE</scope>
    <source>
        <strain evidence="1">AA-2017</strain>
        <tissue evidence="1">Whole larva</tissue>
    </source>
</reference>
<evidence type="ECO:0000313" key="2">
    <source>
        <dbReference type="Proteomes" id="UP000625711"/>
    </source>
</evidence>
<accession>A0A834MM86</accession>
<dbReference type="Proteomes" id="UP000625711">
    <property type="component" value="Unassembled WGS sequence"/>
</dbReference>
<sequence length="105" mass="11820">MSTERRYLFRHNRGLLILARVVSGSVPYSNFLFRMKRFADGIASAERPVAGRLRVAGNVSIRDRYGNEHLVGNVCFSLVPYHGQLMSFFPVSAQNKPDNAAPYIC</sequence>
<proteinExistence type="predicted"/>
<protein>
    <submittedName>
        <fullName evidence="1">Uncharacterized protein</fullName>
    </submittedName>
</protein>
<gene>
    <name evidence="1" type="ORF">GWI33_000006</name>
</gene>
<comment type="caution">
    <text evidence="1">The sequence shown here is derived from an EMBL/GenBank/DDBJ whole genome shotgun (WGS) entry which is preliminary data.</text>
</comment>
<keyword evidence="2" id="KW-1185">Reference proteome</keyword>
<dbReference type="AlphaFoldDB" id="A0A834MM86"/>